<accession>A0AAD6J0T6</accession>
<protein>
    <submittedName>
        <fullName evidence="1">Uncharacterized protein</fullName>
    </submittedName>
</protein>
<proteinExistence type="predicted"/>
<dbReference type="Proteomes" id="UP001221413">
    <property type="component" value="Unassembled WGS sequence"/>
</dbReference>
<sequence>MLKHLESGTCPSHITCADVNAVFALHPDAEVLLRKDCKQTLRAFLNREKPDAYAYRCYGGENSAGYFEMCGEKFEFLSDLLLHVQSNDCCASFRRGGGRIIPFLKRNLHVETAIFKIETLRVKLLHKSRWLIFDAVGQNLTKMGDLGQQYQHLRDGLRGCLEYVQTQRLENSSETPTITCDPLLFQENSFGLGILQKLGKILEALISDYEAIGISESKSPAARVLLYNELINNAQMLDAFLREADAVLKLLRIQSDLE</sequence>
<dbReference type="AlphaFoldDB" id="A0AAD6J0T6"/>
<evidence type="ECO:0000313" key="2">
    <source>
        <dbReference type="Proteomes" id="UP001221413"/>
    </source>
</evidence>
<evidence type="ECO:0000313" key="1">
    <source>
        <dbReference type="EMBL" id="KAJ6261842.1"/>
    </source>
</evidence>
<keyword evidence="2" id="KW-1185">Reference proteome</keyword>
<name>A0AAD6J0T6_DREDA</name>
<reference evidence="1" key="1">
    <citation type="submission" date="2023-01" db="EMBL/GenBank/DDBJ databases">
        <title>The chitinases involved in constricting ring structure development in the nematode-trapping fungus Drechslerella dactyloides.</title>
        <authorList>
            <person name="Wang R."/>
            <person name="Zhang L."/>
            <person name="Tang P."/>
            <person name="Li S."/>
            <person name="Liang L."/>
        </authorList>
    </citation>
    <scope>NUCLEOTIDE SEQUENCE</scope>
    <source>
        <strain evidence="1">YMF1.00031</strain>
    </source>
</reference>
<comment type="caution">
    <text evidence="1">The sequence shown here is derived from an EMBL/GenBank/DDBJ whole genome shotgun (WGS) entry which is preliminary data.</text>
</comment>
<organism evidence="1 2">
    <name type="scientific">Drechslerella dactyloides</name>
    <name type="common">Nematode-trapping fungus</name>
    <name type="synonym">Arthrobotrys dactyloides</name>
    <dbReference type="NCBI Taxonomy" id="74499"/>
    <lineage>
        <taxon>Eukaryota</taxon>
        <taxon>Fungi</taxon>
        <taxon>Dikarya</taxon>
        <taxon>Ascomycota</taxon>
        <taxon>Pezizomycotina</taxon>
        <taxon>Orbiliomycetes</taxon>
        <taxon>Orbiliales</taxon>
        <taxon>Orbiliaceae</taxon>
        <taxon>Drechslerella</taxon>
    </lineage>
</organism>
<dbReference type="EMBL" id="JAQGDS010000003">
    <property type="protein sequence ID" value="KAJ6261842.1"/>
    <property type="molecule type" value="Genomic_DNA"/>
</dbReference>
<gene>
    <name evidence="1" type="ORF">Dda_2641</name>
</gene>